<feature type="compositionally biased region" description="Polar residues" evidence="2">
    <location>
        <begin position="978"/>
        <end position="992"/>
    </location>
</feature>
<feature type="region of interest" description="Disordered" evidence="2">
    <location>
        <begin position="1881"/>
        <end position="1902"/>
    </location>
</feature>
<feature type="region of interest" description="Disordered" evidence="2">
    <location>
        <begin position="2430"/>
        <end position="2452"/>
    </location>
</feature>
<feature type="compositionally biased region" description="Polar residues" evidence="2">
    <location>
        <begin position="1416"/>
        <end position="1431"/>
    </location>
</feature>
<keyword evidence="6" id="KW-1185">Reference proteome</keyword>
<evidence type="ECO:0000256" key="1">
    <source>
        <dbReference type="ARBA" id="ARBA00049244"/>
    </source>
</evidence>
<evidence type="ECO:0000259" key="3">
    <source>
        <dbReference type="Pfam" id="PF24055"/>
    </source>
</evidence>
<dbReference type="PANTHER" id="PTHR45812">
    <property type="entry name" value="DNA POLYMERASE ZETA CATALYTIC SUBUNIT"/>
    <property type="match status" value="1"/>
</dbReference>
<feature type="region of interest" description="Disordered" evidence="2">
    <location>
        <begin position="3419"/>
        <end position="3463"/>
    </location>
</feature>
<feature type="compositionally biased region" description="Polar residues" evidence="2">
    <location>
        <begin position="749"/>
        <end position="772"/>
    </location>
</feature>
<feature type="region of interest" description="Disordered" evidence="2">
    <location>
        <begin position="1985"/>
        <end position="2011"/>
    </location>
</feature>
<feature type="region of interest" description="Disordered" evidence="2">
    <location>
        <begin position="2215"/>
        <end position="2238"/>
    </location>
</feature>
<feature type="compositionally biased region" description="Low complexity" evidence="2">
    <location>
        <begin position="2843"/>
        <end position="2853"/>
    </location>
</feature>
<evidence type="ECO:0000256" key="2">
    <source>
        <dbReference type="SAM" id="MobiDB-lite"/>
    </source>
</evidence>
<feature type="region of interest" description="Disordered" evidence="2">
    <location>
        <begin position="749"/>
        <end position="782"/>
    </location>
</feature>
<dbReference type="InterPro" id="IPR012337">
    <property type="entry name" value="RNaseH-like_sf"/>
</dbReference>
<feature type="compositionally biased region" description="Basic residues" evidence="2">
    <location>
        <begin position="942"/>
        <end position="954"/>
    </location>
</feature>
<dbReference type="InterPro" id="IPR056447">
    <property type="entry name" value="REV3_N"/>
</dbReference>
<dbReference type="Gene3D" id="3.30.342.10">
    <property type="entry name" value="DNA Polymerase, chain B, domain 1"/>
    <property type="match status" value="1"/>
</dbReference>
<dbReference type="GO" id="GO:0000724">
    <property type="term" value="P:double-strand break repair via homologous recombination"/>
    <property type="evidence" value="ECO:0007669"/>
    <property type="project" value="TreeGrafter"/>
</dbReference>
<feature type="region of interest" description="Disordered" evidence="2">
    <location>
        <begin position="682"/>
        <end position="712"/>
    </location>
</feature>
<reference evidence="5 6" key="1">
    <citation type="journal article" date="2022" name="Nat. Ecol. Evol.">
        <title>A masculinizing supergene underlies an exaggerated male reproductive morph in a spider.</title>
        <authorList>
            <person name="Hendrickx F."/>
            <person name="De Corte Z."/>
            <person name="Sonet G."/>
            <person name="Van Belleghem S.M."/>
            <person name="Kostlbacher S."/>
            <person name="Vangestel C."/>
        </authorList>
    </citation>
    <scope>NUCLEOTIDE SEQUENCE [LARGE SCALE GENOMIC DNA]</scope>
    <source>
        <strain evidence="5">W744_W776</strain>
    </source>
</reference>
<proteinExistence type="predicted"/>
<feature type="region of interest" description="Disordered" evidence="2">
    <location>
        <begin position="2792"/>
        <end position="2811"/>
    </location>
</feature>
<feature type="domain" description="DNA polymerase delta/zeta catalytic subunit N-terminal" evidence="3">
    <location>
        <begin position="57"/>
        <end position="138"/>
    </location>
</feature>
<name>A0AAV6V274_9ARAC</name>
<sequence length="3463" mass="386917">MFSLRLLTVDHYMSTPIKDLDCLYSEFRSSEIHKVPVVRIFGVTPAGQKACLHVHRIFPYLLLRWKDVFPGIEIKDSYKYLQELALEIDKSLHVAARSSNSTKHHVFKIDTTKGLSFYGYYENEEEFLKIYFYNPYDVSKTSELLTNGAIFNKCIQPHQAHFPFHLQFMSDFNLSGMNLINISQFKFRALNNTNTSEPSLPRDQSLSSLLDDSTNSEDKFWNIGIISSSQISTIPKQSHCELEIDCCDTNIMNKIDRTRDVGENPGIAAIWTEERVRRLANNDTSPLTPVPSQDRLKAFETPSDTHFKEMARKFLFSQKCEVPLQSNEADIDSSIDSLYTYQSSYDSMTLSNTQDKDLLKDLITMANGKNAENDSILGFEVESDSEEETILMSQRLDTEPWCSLEQRAISSPPLFEKSGEIPQLDGANDDDEDFQKSGPKMLKEEKKESANTTNASTGFDKETPVLQTEKNSHSGTSSDELQLTTSLQFPKHRLMQCSVKLQRYSILENTDSTKPVLLADFEENVNKSLSTSKKSSQKLFKYSDREDCQRKKHKNSLPKICVENNKIIKKSKEVRPSVVKCVKEVVGDVVKILEKSGKVHLLNSELKISKINHKKVSSKSHSVPQSITKTNSCDISKVKNNQDEKLLKNVPSQHKDFTKDTQTNYDKFDNIKLKLNHKSCATSRTPKFKSDSVPSSGIDKNLVSKSQTKSSSLKMSNLIDVRHKELNSQSLNANTDFVKAGKKDTSLVLSKSKSSPNETLPSKSFINNSSSGKAEKTKTIHPQKGKSFNLELKNHLIKDFDPVNTIEARLDFSKIGKEIVPLKKLPDETIRQYENPKAASSVGNKEKCKQNDTNLLKPQLLDKSKKDFQKIKVTTNVSLKTKHLGKLSFEKSKSAGSRSLSSHKFDFPETCIESKSPVIKPNNKKQSMLTSSNNDVSDFKSSSRKHASKTKFNNKSKSLVQHLKNSVQSHQRQKQKLPITNQKTDSMPSKVQRNIGESKMTRKPEVKNIIEEQVKQSLEVSAWDEEVAFIGMKAKCSSAEVIDISLSSDEDEIQPSVNQNNILNKTVTEYNSCLQRKLFVPLKPCDDLIKEFYPNSESKMLNGILANESKGKRISEMKKIKSSETASRGLFNSVQIKQELIWEQEKKEFNKKSNKLIPDLCKIGLVKIKTEPLFDKETSIIKKNLSLNSSMDNLLQPKAILPYAVKSKPTLKPIEKSILENGTKTNIFAVKSLPKVKVFDNSKTNKVNTTFKNSGIANSVLSSSSSTINSKLQTKNKSSLPSNTKHCGDKSFEDINDTTIANGKFTNHLLKSKLSNKTVTLLPASDVKDNKTSKTACQNDKTEIKGGSNTRKSIVSQNNSTTHKLMNSFPSNKAEEQKQNYKHKKGEGSSCNKNQKALSKSENTQSQKRTFVKSFGKSNVTSSPSTDNTPTKNSASNISHSINSIIKKDSHSKFIPEKTIITKETIRETAKILENDSNSLDFSISANILSRDTESENQGPIVNKIFSQTKIIQSESNVLHKSSTVAEIKIPMNVETTVVSEESKCNTINNLADIETIISSDLYDTVKRRKTRLNSKTSILDSTDTKVLSENYKTLTADSKLTRNSATTSKPDALIANSKTSKLTRNSTITSKPDTSSSSKMNYVPQSVDTKSFTLKVKYNAETEPEVSSIDKSSVFSADTPVIISREKRISPRKSRGKDLVQLNSEKPESSLSLDSPSNIKSTNEKDKPPENSISFPKRQASKRGRDDNNFGFFSNKTSKRRRNCQGTTVNPKPLSSKLSLEANVAQNNKYEGNTIENLIKQEIFEEEKMGDALSRFDFDENASIEPTFSASYSSRRSKNKGPRGKNKTLSVKSLKKPKKNLNIEKNKKDINFKTTKSNQLNFSKNQPRNEMTPVKNNKSKLEPIHKSPTIKLKRNSYGEICVVNPTINQAISTSISEVETDFLSPPKSKGMRPGNIIKSDLEGKPSIKLKICLEKKECVIINSDSESETDDQPKAMPKRRSSRTKSEPLVNPCEPIVPPILIKNIKKEKLDDYEQQPYIAPLKLKLNIQNVNNCNRIDLSKPKCEPIKLCRNADHFYISPTASNHPQNEMNPKRRRGRPRKNGKHESPSKIETSNVIDKISILKIPKLSLTGFSENDISAKPLSRKTRSNSARADFSYDWANVKIKKEPLSEEEYIPSAVSSELSTPSAIKTRRRSSLKCENFKKFFDSDSEDSELKITKAHSPRKKKSMEETKNRTNIKLSTNKSAESDECQVVYSSLPEKPKRLRKKRNSSPSKRKSCSVNNAKVMDVTKNNLPECTVNLRRLPSAFIDKHLLVSHSENNEKERESVSLAPIVTEVQNSVLENFKESSTKLNTHVNQVVNKKFFEGNYQINSLSQRQIKNLDRDDVFLENHKTAYNTPIEVRNLDTTVNLNTMAQPESSPENKIVNSAIATPSNSPNQDSPLSVTSSIEREKDSGVPSFFVKGNGTYGGHIWDSPVLCGNHDSPQGGQTSPPDLNQAMPLKVNSNLQTNDTHISKPGVPNSRVSYTTKGTESPVLPKLKNVEGNMFDKVTLKMKNAVHPQNDIFNNSQSKHYFSDNSLISLSNTQKSPYNALEDINKASLNKTNPNNQLLFKSIQEDFERSQDNQAVSCFKGYDLLSETGTMPPASSHMLKTLSREQSQSSYSHPRINKQNSVDSNEILESIFSIQENENKYSNTFCNQKSNFHENQNTNVFGAAQWPSVSTPFYSHDLFSHGPTSNAPLPINKSDACENKLEISSHELFPKQQFNNEEISYLPNIFSSEKANANNTFSEDTKAIPNEQISSPIDNYSTEMSNSDATLLHPSFEKLPVSHYSSKVLTTESGSGSYSNSYDDANKQSATALSDDDAEKTLKSLSDVLAGSALDVDNDSVSINCDIYSTSLEKTTTENIPVSNITESQNKSEALTSTVSDKEVIPVNKYEDSKFSQQNHFPTLDFTCLTENNIDHNLLDFDDIAYHSPTIEANVSISTEKKSHPNSFVATDTKSNNNNIISDVKESNTLLKNTLSNTSSNLTTIISSSNASAPFELCFGNNMPLVSLTNQPSNPCFQQLSMQAFNSVDQSFVPTLMVKESVLVPAPNFFLGNASIANEDSVSKDIVSTLPISASDNATVESDSKSSSDQGVGKFKQCINVDNIMDECGISVAYMSSPVVDTNENQSNIVDDETAADNMILSFYGNDTLIDLNQTQTFSSTLQNRNTTISATDLHVDNVISSSHFSVSSTTNNPVPELVNQTVAEDNSCGLPVNEINRVIQIPRIPKHSVFAHKSDVSNDSLSFSGVTKKRKKGKEMNEVFNDGSQSSTYKKTSQSLSFSYEMNKNVLNNHQEKLQTLISTPANPHGIRNFLSDQLGVSPINNNILLNVETKKKKRLFDKKSVPYDKKSDTDTTTGGYKRFWENNSLTSRGLGSEKNLSNSDIDGPTLENSRGYKVNVDDMGEGRVRQEGNSK</sequence>
<feature type="compositionally biased region" description="Polar residues" evidence="2">
    <location>
        <begin position="465"/>
        <end position="481"/>
    </location>
</feature>
<evidence type="ECO:0000259" key="4">
    <source>
        <dbReference type="Pfam" id="PF24065"/>
    </source>
</evidence>
<dbReference type="InterPro" id="IPR030559">
    <property type="entry name" value="PolZ_Rev3"/>
</dbReference>
<feature type="compositionally biased region" description="Polar residues" evidence="2">
    <location>
        <begin position="1881"/>
        <end position="1890"/>
    </location>
</feature>
<feature type="compositionally biased region" description="Polar residues" evidence="2">
    <location>
        <begin position="1389"/>
        <end position="1409"/>
    </location>
</feature>
<dbReference type="SUPFAM" id="SSF53098">
    <property type="entry name" value="Ribonuclease H-like"/>
    <property type="match status" value="1"/>
</dbReference>
<feature type="compositionally biased region" description="Basic residues" evidence="2">
    <location>
        <begin position="1836"/>
        <end position="1847"/>
    </location>
</feature>
<feature type="compositionally biased region" description="Polar residues" evidence="2">
    <location>
        <begin position="2658"/>
        <end position="2672"/>
    </location>
</feature>
<feature type="region of interest" description="Disordered" evidence="2">
    <location>
        <begin position="2842"/>
        <end position="2864"/>
    </location>
</feature>
<feature type="compositionally biased region" description="Basic residues" evidence="2">
    <location>
        <begin position="2265"/>
        <end position="2280"/>
    </location>
</feature>
<feature type="compositionally biased region" description="Polar residues" evidence="2">
    <location>
        <begin position="3419"/>
        <end position="3432"/>
    </location>
</feature>
<dbReference type="Pfam" id="PF24055">
    <property type="entry name" value="POL3_N"/>
    <property type="match status" value="1"/>
</dbReference>
<feature type="compositionally biased region" description="Polar residues" evidence="2">
    <location>
        <begin position="2801"/>
        <end position="2811"/>
    </location>
</feature>
<feature type="region of interest" description="Disordered" evidence="2">
    <location>
        <begin position="2511"/>
        <end position="2534"/>
    </location>
</feature>
<feature type="compositionally biased region" description="Polar residues" evidence="2">
    <location>
        <begin position="924"/>
        <end position="940"/>
    </location>
</feature>
<feature type="compositionally biased region" description="Polar residues" evidence="2">
    <location>
        <begin position="1347"/>
        <end position="1371"/>
    </location>
</feature>
<protein>
    <recommendedName>
        <fullName evidence="7">DNA polymerase zeta catalytic subunit</fullName>
    </recommendedName>
</protein>
<feature type="region of interest" description="Disordered" evidence="2">
    <location>
        <begin position="1329"/>
        <end position="1438"/>
    </location>
</feature>
<feature type="compositionally biased region" description="Polar residues" evidence="2">
    <location>
        <begin position="2524"/>
        <end position="2533"/>
    </location>
</feature>
<feature type="compositionally biased region" description="Basic residues" evidence="2">
    <location>
        <begin position="2094"/>
        <end position="2104"/>
    </location>
</feature>
<evidence type="ECO:0008006" key="7">
    <source>
        <dbReference type="Google" id="ProtNLM"/>
    </source>
</evidence>
<feature type="region of interest" description="Disordered" evidence="2">
    <location>
        <begin position="915"/>
        <end position="992"/>
    </location>
</feature>
<dbReference type="GO" id="GO:0016035">
    <property type="term" value="C:zeta DNA polymerase complex"/>
    <property type="evidence" value="ECO:0007669"/>
    <property type="project" value="InterPro"/>
</dbReference>
<organism evidence="5 6">
    <name type="scientific">Oedothorax gibbosus</name>
    <dbReference type="NCBI Taxonomy" id="931172"/>
    <lineage>
        <taxon>Eukaryota</taxon>
        <taxon>Metazoa</taxon>
        <taxon>Ecdysozoa</taxon>
        <taxon>Arthropoda</taxon>
        <taxon>Chelicerata</taxon>
        <taxon>Arachnida</taxon>
        <taxon>Araneae</taxon>
        <taxon>Araneomorphae</taxon>
        <taxon>Entelegynae</taxon>
        <taxon>Araneoidea</taxon>
        <taxon>Linyphiidae</taxon>
        <taxon>Erigoninae</taxon>
        <taxon>Oedothorax</taxon>
    </lineage>
</organism>
<feature type="region of interest" description="Disordered" evidence="2">
    <location>
        <begin position="1687"/>
        <end position="1776"/>
    </location>
</feature>
<dbReference type="GO" id="GO:0003887">
    <property type="term" value="F:DNA-directed DNA polymerase activity"/>
    <property type="evidence" value="ECO:0007669"/>
    <property type="project" value="UniProtKB-EC"/>
</dbReference>
<dbReference type="PANTHER" id="PTHR45812:SF1">
    <property type="entry name" value="DNA POLYMERASE ZETA CATALYTIC SUBUNIT"/>
    <property type="match status" value="1"/>
</dbReference>
<comment type="catalytic activity">
    <reaction evidence="1">
        <text>DNA(n) + a 2'-deoxyribonucleoside 5'-triphosphate = DNA(n+1) + diphosphate</text>
        <dbReference type="Rhea" id="RHEA:22508"/>
        <dbReference type="Rhea" id="RHEA-COMP:17339"/>
        <dbReference type="Rhea" id="RHEA-COMP:17340"/>
        <dbReference type="ChEBI" id="CHEBI:33019"/>
        <dbReference type="ChEBI" id="CHEBI:61560"/>
        <dbReference type="ChEBI" id="CHEBI:173112"/>
        <dbReference type="EC" id="2.7.7.7"/>
    </reaction>
</comment>
<feature type="compositionally biased region" description="Polar residues" evidence="2">
    <location>
        <begin position="2430"/>
        <end position="2450"/>
    </location>
</feature>
<accession>A0AAV6V274</accession>
<feature type="compositionally biased region" description="Basic and acidic residues" evidence="2">
    <location>
        <begin position="3452"/>
        <end position="3463"/>
    </location>
</feature>
<feature type="compositionally biased region" description="Polar residues" evidence="2">
    <location>
        <begin position="2081"/>
        <end position="2091"/>
    </location>
</feature>
<dbReference type="GO" id="GO:0042276">
    <property type="term" value="P:error-prone translesion synthesis"/>
    <property type="evidence" value="ECO:0007669"/>
    <property type="project" value="TreeGrafter"/>
</dbReference>
<comment type="caution">
    <text evidence="5">The sequence shown here is derived from an EMBL/GenBank/DDBJ whole genome shotgun (WGS) entry which is preliminary data.</text>
</comment>
<feature type="compositionally biased region" description="Basic residues" evidence="2">
    <location>
        <begin position="2220"/>
        <end position="2229"/>
    </location>
</feature>
<feature type="region of interest" description="Disordered" evidence="2">
    <location>
        <begin position="2258"/>
        <end position="2282"/>
    </location>
</feature>
<feature type="region of interest" description="Disordered" evidence="2">
    <location>
        <begin position="2080"/>
        <end position="2112"/>
    </location>
</feature>
<evidence type="ECO:0000313" key="5">
    <source>
        <dbReference type="EMBL" id="KAG8190208.1"/>
    </source>
</evidence>
<feature type="compositionally biased region" description="Polar residues" evidence="2">
    <location>
        <begin position="1702"/>
        <end position="1722"/>
    </location>
</feature>
<feature type="compositionally biased region" description="Polar residues" evidence="2">
    <location>
        <begin position="955"/>
        <end position="970"/>
    </location>
</feature>
<gene>
    <name evidence="5" type="ORF">JTE90_011929</name>
</gene>
<dbReference type="Pfam" id="PF24065">
    <property type="entry name" value="REV3_N"/>
    <property type="match status" value="1"/>
</dbReference>
<feature type="compositionally biased region" description="Polar residues" evidence="2">
    <location>
        <begin position="703"/>
        <end position="712"/>
    </location>
</feature>
<dbReference type="Proteomes" id="UP000827092">
    <property type="component" value="Unassembled WGS sequence"/>
</dbReference>
<feature type="compositionally biased region" description="Polar residues" evidence="2">
    <location>
        <begin position="1617"/>
        <end position="1643"/>
    </location>
</feature>
<feature type="region of interest" description="Disordered" evidence="2">
    <location>
        <begin position="412"/>
        <end position="481"/>
    </location>
</feature>
<feature type="domain" description="DNA polymerase zeta catalytic subunit N-terminal" evidence="4">
    <location>
        <begin position="1"/>
        <end position="55"/>
    </location>
</feature>
<dbReference type="EMBL" id="JAFNEN010000191">
    <property type="protein sequence ID" value="KAG8190208.1"/>
    <property type="molecule type" value="Genomic_DNA"/>
</dbReference>
<evidence type="ECO:0000313" key="6">
    <source>
        <dbReference type="Proteomes" id="UP000827092"/>
    </source>
</evidence>
<feature type="region of interest" description="Disordered" evidence="2">
    <location>
        <begin position="1828"/>
        <end position="1852"/>
    </location>
</feature>
<dbReference type="GO" id="GO:0005634">
    <property type="term" value="C:nucleus"/>
    <property type="evidence" value="ECO:0007669"/>
    <property type="project" value="TreeGrafter"/>
</dbReference>
<dbReference type="InterPro" id="IPR056435">
    <property type="entry name" value="DPOD/Z_N"/>
</dbReference>
<feature type="region of interest" description="Disordered" evidence="2">
    <location>
        <begin position="1606"/>
        <end position="1643"/>
    </location>
</feature>
<feature type="region of interest" description="Disordered" evidence="2">
    <location>
        <begin position="2647"/>
        <end position="2672"/>
    </location>
</feature>